<dbReference type="PANTHER" id="PTHR30576:SF0">
    <property type="entry name" value="UNDECAPRENYL-PHOSPHATE N-ACETYLGALACTOSAMINYL 1-PHOSPHATE TRANSFERASE-RELATED"/>
    <property type="match status" value="1"/>
</dbReference>
<protein>
    <submittedName>
        <fullName evidence="3">Sugar transferase</fullName>
    </submittedName>
</protein>
<evidence type="ECO:0000259" key="2">
    <source>
        <dbReference type="Pfam" id="PF02397"/>
    </source>
</evidence>
<dbReference type="Proteomes" id="UP000034879">
    <property type="component" value="Unassembled WGS sequence"/>
</dbReference>
<dbReference type="GO" id="GO:0016780">
    <property type="term" value="F:phosphotransferase activity, for other substituted phosphate groups"/>
    <property type="evidence" value="ECO:0007669"/>
    <property type="project" value="TreeGrafter"/>
</dbReference>
<dbReference type="AlphaFoldDB" id="A0A0G1V8T3"/>
<evidence type="ECO:0000313" key="4">
    <source>
        <dbReference type="Proteomes" id="UP000034879"/>
    </source>
</evidence>
<dbReference type="PANTHER" id="PTHR30576">
    <property type="entry name" value="COLANIC BIOSYNTHESIS UDP-GLUCOSE LIPID CARRIER TRANSFERASE"/>
    <property type="match status" value="1"/>
</dbReference>
<sequence length="87" mass="10146">MSFVGPRAERPEFHKDLKGNIPFYEERYLIKPGLSGWAQIKYQYGSSIQDAAEKLQYDLYYIKHRSPALDMAILLKTLNIVLRRAGR</sequence>
<organism evidence="3 4">
    <name type="scientific">Candidatus Nomurabacteria bacterium GW2011_GWB1_47_6</name>
    <dbReference type="NCBI Taxonomy" id="1618749"/>
    <lineage>
        <taxon>Bacteria</taxon>
        <taxon>Candidatus Nomuraibacteriota</taxon>
    </lineage>
</organism>
<dbReference type="InterPro" id="IPR003362">
    <property type="entry name" value="Bact_transf"/>
</dbReference>
<name>A0A0G1V8T3_9BACT</name>
<keyword evidence="3" id="KW-0808">Transferase</keyword>
<proteinExistence type="inferred from homology"/>
<evidence type="ECO:0000313" key="3">
    <source>
        <dbReference type="EMBL" id="KKU74633.1"/>
    </source>
</evidence>
<gene>
    <name evidence="3" type="ORF">UY01_C0030G0008</name>
</gene>
<reference evidence="3 4" key="1">
    <citation type="journal article" date="2015" name="Nature">
        <title>rRNA introns, odd ribosomes, and small enigmatic genomes across a large radiation of phyla.</title>
        <authorList>
            <person name="Brown C.T."/>
            <person name="Hug L.A."/>
            <person name="Thomas B.C."/>
            <person name="Sharon I."/>
            <person name="Castelle C.J."/>
            <person name="Singh A."/>
            <person name="Wilkins M.J."/>
            <person name="Williams K.H."/>
            <person name="Banfield J.F."/>
        </authorList>
    </citation>
    <scope>NUCLEOTIDE SEQUENCE [LARGE SCALE GENOMIC DNA]</scope>
</reference>
<comment type="caution">
    <text evidence="3">The sequence shown here is derived from an EMBL/GenBank/DDBJ whole genome shotgun (WGS) entry which is preliminary data.</text>
</comment>
<dbReference type="Pfam" id="PF02397">
    <property type="entry name" value="Bac_transf"/>
    <property type="match status" value="1"/>
</dbReference>
<evidence type="ECO:0000256" key="1">
    <source>
        <dbReference type="ARBA" id="ARBA00006464"/>
    </source>
</evidence>
<feature type="domain" description="Bacterial sugar transferase" evidence="2">
    <location>
        <begin position="1"/>
        <end position="82"/>
    </location>
</feature>
<accession>A0A0G1V8T3</accession>
<dbReference type="EMBL" id="LCOJ01000030">
    <property type="protein sequence ID" value="KKU74633.1"/>
    <property type="molecule type" value="Genomic_DNA"/>
</dbReference>
<comment type="similarity">
    <text evidence="1">Belongs to the bacterial sugar transferase family.</text>
</comment>